<feature type="transmembrane region" description="Helical" evidence="1">
    <location>
        <begin position="155"/>
        <end position="183"/>
    </location>
</feature>
<accession>A0A1S2LF69</accession>
<feature type="transmembrane region" description="Helical" evidence="1">
    <location>
        <begin position="112"/>
        <end position="134"/>
    </location>
</feature>
<organism evidence="2 3">
    <name type="scientific">Anaerobacillus alkalilacustris</name>
    <dbReference type="NCBI Taxonomy" id="393763"/>
    <lineage>
        <taxon>Bacteria</taxon>
        <taxon>Bacillati</taxon>
        <taxon>Bacillota</taxon>
        <taxon>Bacilli</taxon>
        <taxon>Bacillales</taxon>
        <taxon>Bacillaceae</taxon>
        <taxon>Anaerobacillus</taxon>
    </lineage>
</organism>
<dbReference type="RefSeq" id="WP_071310633.1">
    <property type="nucleotide sequence ID" value="NZ_MLQR01000043.1"/>
</dbReference>
<dbReference type="OrthoDB" id="8613028at2"/>
<feature type="transmembrane region" description="Helical" evidence="1">
    <location>
        <begin position="287"/>
        <end position="309"/>
    </location>
</feature>
<dbReference type="EMBL" id="MLQR01000043">
    <property type="protein sequence ID" value="OIJ11169.1"/>
    <property type="molecule type" value="Genomic_DNA"/>
</dbReference>
<name>A0A1S2LF69_9BACI</name>
<dbReference type="Proteomes" id="UP000179524">
    <property type="component" value="Unassembled WGS sequence"/>
</dbReference>
<keyword evidence="3" id="KW-1185">Reference proteome</keyword>
<keyword evidence="1" id="KW-1133">Transmembrane helix</keyword>
<feature type="transmembrane region" description="Helical" evidence="1">
    <location>
        <begin position="203"/>
        <end position="226"/>
    </location>
</feature>
<comment type="caution">
    <text evidence="2">The sequence shown here is derived from an EMBL/GenBank/DDBJ whole genome shotgun (WGS) entry which is preliminary data.</text>
</comment>
<reference evidence="2 3" key="1">
    <citation type="submission" date="2016-10" db="EMBL/GenBank/DDBJ databases">
        <title>Draft genome sequences of four alkaliphilic bacteria belonging to the Anaerobacillus genus.</title>
        <authorList>
            <person name="Bassil N.M."/>
            <person name="Lloyd J.R."/>
        </authorList>
    </citation>
    <scope>NUCLEOTIDE SEQUENCE [LARGE SCALE GENOMIC DNA]</scope>
    <source>
        <strain evidence="2 3">DSM 18345</strain>
    </source>
</reference>
<evidence type="ECO:0000313" key="2">
    <source>
        <dbReference type="EMBL" id="OIJ11169.1"/>
    </source>
</evidence>
<feature type="transmembrane region" description="Helical" evidence="1">
    <location>
        <begin position="238"/>
        <end position="257"/>
    </location>
</feature>
<dbReference type="PANTHER" id="PTHR37305:SF1">
    <property type="entry name" value="MEMBRANE PROTEIN"/>
    <property type="match status" value="1"/>
</dbReference>
<proteinExistence type="predicted"/>
<dbReference type="AlphaFoldDB" id="A0A1S2LF69"/>
<evidence type="ECO:0000313" key="3">
    <source>
        <dbReference type="Proteomes" id="UP000179524"/>
    </source>
</evidence>
<evidence type="ECO:0000256" key="1">
    <source>
        <dbReference type="SAM" id="Phobius"/>
    </source>
</evidence>
<keyword evidence="1" id="KW-0472">Membrane</keyword>
<evidence type="ECO:0008006" key="4">
    <source>
        <dbReference type="Google" id="ProtNLM"/>
    </source>
</evidence>
<dbReference type="PANTHER" id="PTHR37305">
    <property type="entry name" value="INTEGRAL MEMBRANE PROTEIN-RELATED"/>
    <property type="match status" value="1"/>
</dbReference>
<dbReference type="GO" id="GO:0005886">
    <property type="term" value="C:plasma membrane"/>
    <property type="evidence" value="ECO:0007669"/>
    <property type="project" value="UniProtKB-SubCell"/>
</dbReference>
<dbReference type="Pfam" id="PF12679">
    <property type="entry name" value="ABC2_membrane_2"/>
    <property type="match status" value="1"/>
</dbReference>
<gene>
    <name evidence="2" type="ORF">BKP37_16045</name>
</gene>
<keyword evidence="1" id="KW-0812">Transmembrane</keyword>
<feature type="transmembrane region" description="Helical" evidence="1">
    <location>
        <begin position="21"/>
        <end position="43"/>
    </location>
</feature>
<dbReference type="GO" id="GO:0140359">
    <property type="term" value="F:ABC-type transporter activity"/>
    <property type="evidence" value="ECO:0007669"/>
    <property type="project" value="InterPro"/>
</dbReference>
<sequence>MSNLLRLVQNENMKIYYRSGTWVMFGILISILLIIGLFTKFILEAPAYDSWQEAVMLENMNMQTVINDTTMPKPVLERYEKDIALNEYRLAHDIPPIETKSFWGYMTSTVNLISVITMFTIIVAAGIVAGEFSWGTIKLLLIRPVSRTKILLSKYVATFLFSLLMLLGLFLFSFIIGGILFGISTITQPYLYIAQGEVLERNMFSQLLMLYSLTSVELLMMVTFAFMISTVFRSSSLAIGLALFLMFTGTQLVHVLSQYEWVKYILFANTYLVQYIEGTPIVEGMTFQFSVMVLVFYFILFNTLSLLIFKKRDVAA</sequence>
<protein>
    <recommendedName>
        <fullName evidence="4">ABC transporter permease</fullName>
    </recommendedName>
</protein>